<sequence length="116" mass="12607">MTRTKGKSRVPQRLLIASRPTLVAGPSPATRRHWWDLLDSAGHPRDLEALLVVTIDQDAAETVVAVLPLAAADYSEEAVKADALVAAHTRPRSPGKRDALNAYVLHVNDPHAEHQP</sequence>
<proteinExistence type="predicted"/>
<dbReference type="Proteomes" id="UP000259421">
    <property type="component" value="Segment"/>
</dbReference>
<reference evidence="1 3" key="3">
    <citation type="submission" date="2018-09" db="EMBL/GenBank/DDBJ databases">
        <title>Giant CbK-like Caulobacter bacteriophages have genetically divergent genomes.</title>
        <authorList>
            <person name="Wilson K."/>
            <person name="Ely B."/>
        </authorList>
    </citation>
    <scope>NUCLEOTIDE SEQUENCE [LARGE SCALE GENOMIC DNA]</scope>
</reference>
<evidence type="ECO:0000313" key="3">
    <source>
        <dbReference type="Proteomes" id="UP000259421"/>
    </source>
</evidence>
<evidence type="ECO:0000313" key="2">
    <source>
        <dbReference type="EMBL" id="AXQ69566.1"/>
    </source>
</evidence>
<evidence type="ECO:0000313" key="1">
    <source>
        <dbReference type="EMBL" id="AXQ69050.1"/>
    </source>
</evidence>
<protein>
    <submittedName>
        <fullName evidence="1">Uncharacterized protein</fullName>
    </submittedName>
</protein>
<dbReference type="EMBL" id="MH588546">
    <property type="protein sequence ID" value="AXQ69050.1"/>
    <property type="molecule type" value="Genomic_DNA"/>
</dbReference>
<name>A0A385EBM5_9CAUD</name>
<gene>
    <name evidence="1" type="ORF">CcrBL9_gp026</name>
    <name evidence="2" type="ORF">CcrBL9_gp542</name>
</gene>
<reference evidence="1" key="2">
    <citation type="submission" date="2018-07" db="EMBL/GenBank/DDBJ databases">
        <authorList>
            <person name="Quirk P.G."/>
            <person name="Krulwich T.A."/>
        </authorList>
    </citation>
    <scope>NUCLEOTIDE SEQUENCE</scope>
</reference>
<keyword evidence="3" id="KW-1185">Reference proteome</keyword>
<accession>A0A385EBM5</accession>
<reference evidence="3" key="1">
    <citation type="submission" date="2018-07" db="EMBL/GenBank/DDBJ databases">
        <title>Giant CbK-like Caulobacter bacteriophages have genetically divergent genomes.</title>
        <authorList>
            <person name="Wilson K.M."/>
            <person name="Ely B."/>
        </authorList>
    </citation>
    <scope>NUCLEOTIDE SEQUENCE [LARGE SCALE GENOMIC DNA]</scope>
</reference>
<organism evidence="1 3">
    <name type="scientific">Caulobacter phage CcrBL9</name>
    <dbReference type="NCBI Taxonomy" id="2283270"/>
    <lineage>
        <taxon>Viruses</taxon>
        <taxon>Duplodnaviria</taxon>
        <taxon>Heunggongvirae</taxon>
        <taxon>Uroviricota</taxon>
        <taxon>Caudoviricetes</taxon>
        <taxon>Jeanschmidtviridae</taxon>
        <taxon>Bertelyvirus</taxon>
        <taxon>Bertelyvirus BL9</taxon>
    </lineage>
</organism>
<dbReference type="EMBL" id="MH588546">
    <property type="protein sequence ID" value="AXQ69566.1"/>
    <property type="molecule type" value="Genomic_DNA"/>
</dbReference>